<protein>
    <recommendedName>
        <fullName evidence="1">OTU domain-containing protein</fullName>
    </recommendedName>
</protein>
<name>A0A6J8ARY2_MYTCO</name>
<keyword evidence="3" id="KW-1185">Reference proteome</keyword>
<dbReference type="OrthoDB" id="6142292at2759"/>
<dbReference type="PROSITE" id="PS50802">
    <property type="entry name" value="OTU"/>
    <property type="match status" value="1"/>
</dbReference>
<accession>A0A6J8ARY2</accession>
<dbReference type="EMBL" id="CACVKT020001854">
    <property type="protein sequence ID" value="CAC5372458.1"/>
    <property type="molecule type" value="Genomic_DNA"/>
</dbReference>
<sequence>MKAYLRRMSKKREWADHVVVLGMSAVLKCNIIIITSSPNTHPDDNIIWINCGNASADLILLGHIWENHYQSLRPFYLKPKTDNCFQEYIRSRFCKSVGSDVKCIIKCVSNDEDTDDIITAHLLNLDDMLIGRFNHRNKNKDTLQYRCDRCRRPRGKNKGSLPTVANGCSAYVSFRFVQHMSKKAVIIRQKVQHTEHDLKNLQEKHLSKPDPVLCQYIDALLEQNKKPMQILCMAWKWARDHGKTDVHDRRYFVSPQDIKYFSQQYKMKHRCHPNDSLAVNHLCTQTLKDEIVLYQELIEKDYTMLIFNKDELPTPAVTQYLKSNWFSDIWSCRWNNFGRKFYHEDHDTNNIVERFFLSIK</sequence>
<dbReference type="Gene3D" id="3.90.70.80">
    <property type="match status" value="1"/>
</dbReference>
<evidence type="ECO:0000313" key="2">
    <source>
        <dbReference type="EMBL" id="CAC5372458.1"/>
    </source>
</evidence>
<organism evidence="2 3">
    <name type="scientific">Mytilus coruscus</name>
    <name type="common">Sea mussel</name>
    <dbReference type="NCBI Taxonomy" id="42192"/>
    <lineage>
        <taxon>Eukaryota</taxon>
        <taxon>Metazoa</taxon>
        <taxon>Spiralia</taxon>
        <taxon>Lophotrochozoa</taxon>
        <taxon>Mollusca</taxon>
        <taxon>Bivalvia</taxon>
        <taxon>Autobranchia</taxon>
        <taxon>Pteriomorphia</taxon>
        <taxon>Mytilida</taxon>
        <taxon>Mytiloidea</taxon>
        <taxon>Mytilidae</taxon>
        <taxon>Mytilinae</taxon>
        <taxon>Mytilus</taxon>
    </lineage>
</organism>
<evidence type="ECO:0000313" key="3">
    <source>
        <dbReference type="Proteomes" id="UP000507470"/>
    </source>
</evidence>
<gene>
    <name evidence="2" type="ORF">MCOR_10533</name>
</gene>
<dbReference type="AlphaFoldDB" id="A0A6J8ARY2"/>
<dbReference type="InterPro" id="IPR003323">
    <property type="entry name" value="OTU_dom"/>
</dbReference>
<proteinExistence type="predicted"/>
<evidence type="ECO:0000259" key="1">
    <source>
        <dbReference type="PROSITE" id="PS50802"/>
    </source>
</evidence>
<dbReference type="Proteomes" id="UP000507470">
    <property type="component" value="Unassembled WGS sequence"/>
</dbReference>
<feature type="domain" description="OTU" evidence="1">
    <location>
        <begin position="1"/>
        <end position="75"/>
    </location>
</feature>
<reference evidence="2 3" key="1">
    <citation type="submission" date="2020-06" db="EMBL/GenBank/DDBJ databases">
        <authorList>
            <person name="Li R."/>
            <person name="Bekaert M."/>
        </authorList>
    </citation>
    <scope>NUCLEOTIDE SEQUENCE [LARGE SCALE GENOMIC DNA]</scope>
    <source>
        <strain evidence="3">wild</strain>
    </source>
</reference>